<dbReference type="GO" id="GO:0006753">
    <property type="term" value="P:nucleoside phosphate metabolic process"/>
    <property type="evidence" value="ECO:0007669"/>
    <property type="project" value="TreeGrafter"/>
</dbReference>
<dbReference type="PROSITE" id="PS51462">
    <property type="entry name" value="NUDIX"/>
    <property type="match status" value="1"/>
</dbReference>
<reference evidence="3" key="2">
    <citation type="journal article" date="2020" name="Nat. Commun.">
        <title>Large-scale genome sequencing of mycorrhizal fungi provides insights into the early evolution of symbiotic traits.</title>
        <authorList>
            <person name="Miyauchi S."/>
            <person name="Kiss E."/>
            <person name="Kuo A."/>
            <person name="Drula E."/>
            <person name="Kohler A."/>
            <person name="Sanchez-Garcia M."/>
            <person name="Morin E."/>
            <person name="Andreopoulos B."/>
            <person name="Barry K.W."/>
            <person name="Bonito G."/>
            <person name="Buee M."/>
            <person name="Carver A."/>
            <person name="Chen C."/>
            <person name="Cichocki N."/>
            <person name="Clum A."/>
            <person name="Culley D."/>
            <person name="Crous P.W."/>
            <person name="Fauchery L."/>
            <person name="Girlanda M."/>
            <person name="Hayes R.D."/>
            <person name="Keri Z."/>
            <person name="LaButti K."/>
            <person name="Lipzen A."/>
            <person name="Lombard V."/>
            <person name="Magnuson J."/>
            <person name="Maillard F."/>
            <person name="Murat C."/>
            <person name="Nolan M."/>
            <person name="Ohm R.A."/>
            <person name="Pangilinan J."/>
            <person name="Pereira M.F."/>
            <person name="Perotto S."/>
            <person name="Peter M."/>
            <person name="Pfister S."/>
            <person name="Riley R."/>
            <person name="Sitrit Y."/>
            <person name="Stielow J.B."/>
            <person name="Szollosi G."/>
            <person name="Zifcakova L."/>
            <person name="Stursova M."/>
            <person name="Spatafora J.W."/>
            <person name="Tedersoo L."/>
            <person name="Vaario L.M."/>
            <person name="Yamada A."/>
            <person name="Yan M."/>
            <person name="Wang P."/>
            <person name="Xu J."/>
            <person name="Bruns T."/>
            <person name="Baldrian P."/>
            <person name="Vilgalys R."/>
            <person name="Dunand C."/>
            <person name="Henrissat B."/>
            <person name="Grigoriev I.V."/>
            <person name="Hibbett D."/>
            <person name="Nagy L.G."/>
            <person name="Martin F.M."/>
        </authorList>
    </citation>
    <scope>NUCLEOTIDE SEQUENCE</scope>
    <source>
        <strain evidence="3">BED1</strain>
    </source>
</reference>
<evidence type="ECO:0000313" key="4">
    <source>
        <dbReference type="Proteomes" id="UP001194468"/>
    </source>
</evidence>
<evidence type="ECO:0000259" key="2">
    <source>
        <dbReference type="PROSITE" id="PS51462"/>
    </source>
</evidence>
<evidence type="ECO:0000313" key="3">
    <source>
        <dbReference type="EMBL" id="KAF8436928.1"/>
    </source>
</evidence>
<dbReference type="PANTHER" id="PTHR11839:SF1">
    <property type="entry name" value="ADP-SUGAR PYROPHOSPHATASE"/>
    <property type="match status" value="1"/>
</dbReference>
<dbReference type="AlphaFoldDB" id="A0AAD4BQD9"/>
<dbReference type="GO" id="GO:0047631">
    <property type="term" value="F:ADP-ribose diphosphatase activity"/>
    <property type="evidence" value="ECO:0007669"/>
    <property type="project" value="TreeGrafter"/>
</dbReference>
<comment type="caution">
    <text evidence="3">The sequence shown here is derived from an EMBL/GenBank/DDBJ whole genome shotgun (WGS) entry which is preliminary data.</text>
</comment>
<evidence type="ECO:0000256" key="1">
    <source>
        <dbReference type="ARBA" id="ARBA00022801"/>
    </source>
</evidence>
<organism evidence="3 4">
    <name type="scientific">Boletus edulis BED1</name>
    <dbReference type="NCBI Taxonomy" id="1328754"/>
    <lineage>
        <taxon>Eukaryota</taxon>
        <taxon>Fungi</taxon>
        <taxon>Dikarya</taxon>
        <taxon>Basidiomycota</taxon>
        <taxon>Agaricomycotina</taxon>
        <taxon>Agaricomycetes</taxon>
        <taxon>Agaricomycetidae</taxon>
        <taxon>Boletales</taxon>
        <taxon>Boletineae</taxon>
        <taxon>Boletaceae</taxon>
        <taxon>Boletoideae</taxon>
        <taxon>Boletus</taxon>
    </lineage>
</organism>
<dbReference type="GO" id="GO:0005634">
    <property type="term" value="C:nucleus"/>
    <property type="evidence" value="ECO:0007669"/>
    <property type="project" value="TreeGrafter"/>
</dbReference>
<accession>A0AAD4BQD9</accession>
<dbReference type="EMBL" id="WHUW01000020">
    <property type="protein sequence ID" value="KAF8436928.1"/>
    <property type="molecule type" value="Genomic_DNA"/>
</dbReference>
<dbReference type="GO" id="GO:0019693">
    <property type="term" value="P:ribose phosphate metabolic process"/>
    <property type="evidence" value="ECO:0007669"/>
    <property type="project" value="TreeGrafter"/>
</dbReference>
<dbReference type="InterPro" id="IPR000086">
    <property type="entry name" value="NUDIX_hydrolase_dom"/>
</dbReference>
<dbReference type="Proteomes" id="UP001194468">
    <property type="component" value="Unassembled WGS sequence"/>
</dbReference>
<dbReference type="PANTHER" id="PTHR11839">
    <property type="entry name" value="UDP/ADP-SUGAR PYROPHOSPHATASE"/>
    <property type="match status" value="1"/>
</dbReference>
<dbReference type="InterPro" id="IPR015797">
    <property type="entry name" value="NUDIX_hydrolase-like_dom_sf"/>
</dbReference>
<gene>
    <name evidence="3" type="ORF">L210DRAFT_3762152</name>
</gene>
<keyword evidence="1 3" id="KW-0378">Hydrolase</keyword>
<sequence length="235" mass="26003">MSSLLARLVRLGPSRIHTMSDPKVLSTEPLDNAHSKFVALTKIHYQDQDSKKRVWECAERKVVQGHTGKDAVAIFAILKSKTGVFPLSTVIIEQYRPPLDKHVIEFPAGLVNAATHASGPDEEAQVAALRELEEETGYKATQQDVVECTPVLACDPGMTTARMRLVVVKVELEDGMEYPPASPDPGEHIVVKVVELAQLKRVLEDYNKKGFIVDARLSHFASGYDIAERIRNGHL</sequence>
<name>A0AAD4BQD9_BOLED</name>
<dbReference type="Pfam" id="PF00293">
    <property type="entry name" value="NUDIX"/>
    <property type="match status" value="1"/>
</dbReference>
<feature type="domain" description="Nudix hydrolase" evidence="2">
    <location>
        <begin position="67"/>
        <end position="217"/>
    </location>
</feature>
<dbReference type="Gene3D" id="3.90.79.10">
    <property type="entry name" value="Nucleoside Triphosphate Pyrophosphohydrolase"/>
    <property type="match status" value="1"/>
</dbReference>
<dbReference type="SUPFAM" id="SSF55811">
    <property type="entry name" value="Nudix"/>
    <property type="match status" value="1"/>
</dbReference>
<protein>
    <submittedName>
        <fullName evidence="3">NUDIX hydrolase domain-like protein</fullName>
    </submittedName>
</protein>
<dbReference type="CDD" id="cd18888">
    <property type="entry name" value="NUDIX_ADPRase_Nudt5"/>
    <property type="match status" value="1"/>
</dbReference>
<proteinExistence type="predicted"/>
<reference evidence="3" key="1">
    <citation type="submission" date="2019-10" db="EMBL/GenBank/DDBJ databases">
        <authorList>
            <consortium name="DOE Joint Genome Institute"/>
            <person name="Kuo A."/>
            <person name="Miyauchi S."/>
            <person name="Kiss E."/>
            <person name="Drula E."/>
            <person name="Kohler A."/>
            <person name="Sanchez-Garcia M."/>
            <person name="Andreopoulos B."/>
            <person name="Barry K.W."/>
            <person name="Bonito G."/>
            <person name="Buee M."/>
            <person name="Carver A."/>
            <person name="Chen C."/>
            <person name="Cichocki N."/>
            <person name="Clum A."/>
            <person name="Culley D."/>
            <person name="Crous P.W."/>
            <person name="Fauchery L."/>
            <person name="Girlanda M."/>
            <person name="Hayes R."/>
            <person name="Keri Z."/>
            <person name="LaButti K."/>
            <person name="Lipzen A."/>
            <person name="Lombard V."/>
            <person name="Magnuson J."/>
            <person name="Maillard F."/>
            <person name="Morin E."/>
            <person name="Murat C."/>
            <person name="Nolan M."/>
            <person name="Ohm R."/>
            <person name="Pangilinan J."/>
            <person name="Pereira M."/>
            <person name="Perotto S."/>
            <person name="Peter M."/>
            <person name="Riley R."/>
            <person name="Sitrit Y."/>
            <person name="Stielow B."/>
            <person name="Szollosi G."/>
            <person name="Zifcakova L."/>
            <person name="Stursova M."/>
            <person name="Spatafora J.W."/>
            <person name="Tedersoo L."/>
            <person name="Vaario L.-M."/>
            <person name="Yamada A."/>
            <person name="Yan M."/>
            <person name="Wang P."/>
            <person name="Xu J."/>
            <person name="Bruns T."/>
            <person name="Baldrian P."/>
            <person name="Vilgalys R."/>
            <person name="Henrissat B."/>
            <person name="Grigoriev I.V."/>
            <person name="Hibbett D."/>
            <person name="Nagy L.G."/>
            <person name="Martin F.M."/>
        </authorList>
    </citation>
    <scope>NUCLEOTIDE SEQUENCE</scope>
    <source>
        <strain evidence="3">BED1</strain>
    </source>
</reference>
<keyword evidence="4" id="KW-1185">Reference proteome</keyword>